<evidence type="ECO:0000256" key="7">
    <source>
        <dbReference type="ARBA" id="ARBA00023264"/>
    </source>
</evidence>
<keyword evidence="5" id="KW-0443">Lipid metabolism</keyword>
<keyword evidence="4 9" id="KW-1133">Transmembrane helix</keyword>
<organism evidence="10 11">
    <name type="scientific">Dermatophagoides pteronyssinus</name>
    <name type="common">European house dust mite</name>
    <dbReference type="NCBI Taxonomy" id="6956"/>
    <lineage>
        <taxon>Eukaryota</taxon>
        <taxon>Metazoa</taxon>
        <taxon>Ecdysozoa</taxon>
        <taxon>Arthropoda</taxon>
        <taxon>Chelicerata</taxon>
        <taxon>Arachnida</taxon>
        <taxon>Acari</taxon>
        <taxon>Acariformes</taxon>
        <taxon>Sarcoptiformes</taxon>
        <taxon>Astigmata</taxon>
        <taxon>Psoroptidia</taxon>
        <taxon>Analgoidea</taxon>
        <taxon>Pyroglyphidae</taxon>
        <taxon>Dermatophagoidinae</taxon>
        <taxon>Dermatophagoides</taxon>
    </lineage>
</organism>
<keyword evidence="3 9" id="KW-0812">Transmembrane</keyword>
<feature type="transmembrane region" description="Helical" evidence="9">
    <location>
        <begin position="21"/>
        <end position="41"/>
    </location>
</feature>
<dbReference type="Proteomes" id="UP000515146">
    <property type="component" value="Unplaced"/>
</dbReference>
<dbReference type="GO" id="GO:0005794">
    <property type="term" value="C:Golgi apparatus"/>
    <property type="evidence" value="ECO:0007669"/>
    <property type="project" value="TreeGrafter"/>
</dbReference>
<proteinExistence type="inferred from homology"/>
<protein>
    <submittedName>
        <fullName evidence="11">CDP-diacylglycerol--inositol 3-phosphatidyltransferase-like</fullName>
    </submittedName>
</protein>
<dbReference type="KEGG" id="dpte:113792346"/>
<evidence type="ECO:0000256" key="4">
    <source>
        <dbReference type="ARBA" id="ARBA00022989"/>
    </source>
</evidence>
<comment type="similarity">
    <text evidence="8">Belongs to the CDP-alcohol phosphatidyltransferase class-I family.</text>
</comment>
<dbReference type="GO" id="GO:0003881">
    <property type="term" value="F:CDP-diacylglycerol-inositol 3-phosphatidyltransferase activity"/>
    <property type="evidence" value="ECO:0007669"/>
    <property type="project" value="TreeGrafter"/>
</dbReference>
<dbReference type="InterPro" id="IPR000462">
    <property type="entry name" value="CDP-OH_P_trans"/>
</dbReference>
<reference evidence="11" key="1">
    <citation type="submission" date="2025-08" db="UniProtKB">
        <authorList>
            <consortium name="RefSeq"/>
        </authorList>
    </citation>
    <scope>IDENTIFICATION</scope>
    <source>
        <strain evidence="11">Airmid</strain>
    </source>
</reference>
<evidence type="ECO:0000256" key="9">
    <source>
        <dbReference type="SAM" id="Phobius"/>
    </source>
</evidence>
<evidence type="ECO:0000256" key="3">
    <source>
        <dbReference type="ARBA" id="ARBA00022692"/>
    </source>
</evidence>
<dbReference type="InParanoid" id="A0A6P6XYS3"/>
<comment type="subcellular location">
    <subcellularLocation>
        <location evidence="1">Membrane</location>
        <topology evidence="1">Multi-pass membrane protein</topology>
    </subcellularLocation>
</comment>
<dbReference type="PANTHER" id="PTHR15362">
    <property type="entry name" value="PHOSPHATIDYLINOSITOL SYNTHASE"/>
    <property type="match status" value="1"/>
</dbReference>
<evidence type="ECO:0000313" key="10">
    <source>
        <dbReference type="Proteomes" id="UP000515146"/>
    </source>
</evidence>
<dbReference type="InterPro" id="IPR048254">
    <property type="entry name" value="CDP_ALCOHOL_P_TRANSF_CS"/>
</dbReference>
<gene>
    <name evidence="11" type="primary">LOC113792346</name>
</gene>
<dbReference type="AlphaFoldDB" id="A0A6P6XYS3"/>
<dbReference type="InterPro" id="IPR043130">
    <property type="entry name" value="CDP-OH_PTrfase_TM_dom"/>
</dbReference>
<keyword evidence="7" id="KW-1208">Phospholipid metabolism</keyword>
<keyword evidence="6 9" id="KW-0472">Membrane</keyword>
<dbReference type="GO" id="GO:0016020">
    <property type="term" value="C:membrane"/>
    <property type="evidence" value="ECO:0007669"/>
    <property type="project" value="UniProtKB-SubCell"/>
</dbReference>
<evidence type="ECO:0000256" key="2">
    <source>
        <dbReference type="ARBA" id="ARBA00022679"/>
    </source>
</evidence>
<evidence type="ECO:0000256" key="8">
    <source>
        <dbReference type="RuleBase" id="RU003750"/>
    </source>
</evidence>
<dbReference type="PROSITE" id="PS00379">
    <property type="entry name" value="CDP_ALCOHOL_P_TRANSF"/>
    <property type="match status" value="1"/>
</dbReference>
<accession>A0A6P6XYS3</accession>
<dbReference type="OMA" id="GESHHKN"/>
<keyword evidence="2 8" id="KW-0808">Transferase</keyword>
<feature type="transmembrane region" description="Helical" evidence="9">
    <location>
        <begin position="81"/>
        <end position="103"/>
    </location>
</feature>
<dbReference type="Pfam" id="PF01066">
    <property type="entry name" value="CDP-OH_P_transf"/>
    <property type="match status" value="1"/>
</dbReference>
<dbReference type="OrthoDB" id="10251079at2759"/>
<dbReference type="GO" id="GO:0006661">
    <property type="term" value="P:phosphatidylinositol biosynthetic process"/>
    <property type="evidence" value="ECO:0007669"/>
    <property type="project" value="TreeGrafter"/>
</dbReference>
<evidence type="ECO:0000256" key="5">
    <source>
        <dbReference type="ARBA" id="ARBA00023098"/>
    </source>
</evidence>
<dbReference type="Gene3D" id="1.20.120.1760">
    <property type="match status" value="1"/>
</dbReference>
<evidence type="ECO:0000313" key="11">
    <source>
        <dbReference type="RefSeq" id="XP_027198056.1"/>
    </source>
</evidence>
<keyword evidence="10" id="KW-1185">Reference proteome</keyword>
<sequence length="152" mass="16531">MLNSVNRKVFLLYPNLIGYARAALLLLSVFAFHVGLLRFAVGSYAVSQLLDAVDGEVARRLGQCSEFGAALDMIIDRVSTIALYFAIAAKSARAGLLIFLLLLGDVGGHWLFMYTELKLGESHHKNSAHLPPGLKHPTSEAMHQKLMIGGNP</sequence>
<dbReference type="RefSeq" id="XP_027198056.1">
    <property type="nucleotide sequence ID" value="XM_027342255.1"/>
</dbReference>
<evidence type="ECO:0000256" key="6">
    <source>
        <dbReference type="ARBA" id="ARBA00023136"/>
    </source>
</evidence>
<evidence type="ECO:0000256" key="1">
    <source>
        <dbReference type="ARBA" id="ARBA00004141"/>
    </source>
</evidence>
<dbReference type="PANTHER" id="PTHR15362:SF4">
    <property type="entry name" value="CDP-DIACYLGLYCEROL--INOSITOL 3-PHOSPHATIDYLTRANSFERASE"/>
    <property type="match status" value="1"/>
</dbReference>
<name>A0A6P6XYS3_DERPT</name>